<protein>
    <submittedName>
        <fullName evidence="3">Amidohydrolase family protein</fullName>
    </submittedName>
</protein>
<feature type="domain" description="Amidohydrolase-related" evidence="2">
    <location>
        <begin position="52"/>
        <end position="428"/>
    </location>
</feature>
<dbReference type="SUPFAM" id="SSF51556">
    <property type="entry name" value="Metallo-dependent hydrolases"/>
    <property type="match status" value="1"/>
</dbReference>
<dbReference type="SUPFAM" id="SSF51338">
    <property type="entry name" value="Composite domain of metallo-dependent hydrolases"/>
    <property type="match status" value="1"/>
</dbReference>
<dbReference type="InterPro" id="IPR050287">
    <property type="entry name" value="MTA/SAH_deaminase"/>
</dbReference>
<dbReference type="AlphaFoldDB" id="A0A8A4TXC2"/>
<dbReference type="InterPro" id="IPR011059">
    <property type="entry name" value="Metal-dep_hydrolase_composite"/>
</dbReference>
<keyword evidence="1" id="KW-0378">Hydrolase</keyword>
<dbReference type="Gene3D" id="2.30.40.10">
    <property type="entry name" value="Urease, subunit C, domain 1"/>
    <property type="match status" value="1"/>
</dbReference>
<gene>
    <name evidence="3" type="ORF">J3U87_15045</name>
</gene>
<evidence type="ECO:0000313" key="3">
    <source>
        <dbReference type="EMBL" id="QTD53764.1"/>
    </source>
</evidence>
<evidence type="ECO:0000313" key="4">
    <source>
        <dbReference type="Proteomes" id="UP000663929"/>
    </source>
</evidence>
<evidence type="ECO:0000256" key="1">
    <source>
        <dbReference type="ARBA" id="ARBA00022801"/>
    </source>
</evidence>
<dbReference type="GO" id="GO:0016810">
    <property type="term" value="F:hydrolase activity, acting on carbon-nitrogen (but not peptide) bonds"/>
    <property type="evidence" value="ECO:0007669"/>
    <property type="project" value="InterPro"/>
</dbReference>
<dbReference type="Gene3D" id="3.20.20.140">
    <property type="entry name" value="Metal-dependent hydrolases"/>
    <property type="match status" value="1"/>
</dbReference>
<keyword evidence="4" id="KW-1185">Reference proteome</keyword>
<accession>A0A8A4TXC2</accession>
<dbReference type="PANTHER" id="PTHR43794">
    <property type="entry name" value="AMINOHYDROLASE SSNA-RELATED"/>
    <property type="match status" value="1"/>
</dbReference>
<dbReference type="InterPro" id="IPR006680">
    <property type="entry name" value="Amidohydro-rel"/>
</dbReference>
<dbReference type="EMBL" id="CP071793">
    <property type="protein sequence ID" value="QTD53764.1"/>
    <property type="molecule type" value="Genomic_DNA"/>
</dbReference>
<evidence type="ECO:0000259" key="2">
    <source>
        <dbReference type="Pfam" id="PF01979"/>
    </source>
</evidence>
<dbReference type="InterPro" id="IPR032466">
    <property type="entry name" value="Metal_Hydrolase"/>
</dbReference>
<name>A0A8A4TXC2_SULCO</name>
<reference evidence="3" key="1">
    <citation type="submission" date="2021-03" db="EMBL/GenBank/DDBJ databases">
        <title>Acanthopleuribacteraceae sp. M133.</title>
        <authorList>
            <person name="Wang G."/>
        </authorList>
    </citation>
    <scope>NUCLEOTIDE SEQUENCE</scope>
    <source>
        <strain evidence="3">M133</strain>
    </source>
</reference>
<dbReference type="KEGG" id="scor:J3U87_15045"/>
<organism evidence="3 4">
    <name type="scientific">Sulfidibacter corallicola</name>
    <dbReference type="NCBI Taxonomy" id="2818388"/>
    <lineage>
        <taxon>Bacteria</taxon>
        <taxon>Pseudomonadati</taxon>
        <taxon>Acidobacteriota</taxon>
        <taxon>Holophagae</taxon>
        <taxon>Acanthopleuribacterales</taxon>
        <taxon>Acanthopleuribacteraceae</taxon>
        <taxon>Sulfidibacter</taxon>
    </lineage>
</organism>
<dbReference type="Pfam" id="PF01979">
    <property type="entry name" value="Amidohydro_1"/>
    <property type="match status" value="1"/>
</dbReference>
<dbReference type="Proteomes" id="UP000663929">
    <property type="component" value="Chromosome"/>
</dbReference>
<sequence>MELWSADRVCIKGRFEKDWGIMVDDEGVIQSIGPREQLVANAKSVRQYPDHILMPAFINPHHIGFTRIFRGLFDFNAPFQELRQKLVWPLSQAIDTELFEAVYRIALAEQALSGVAAIGEFHYLHNGYFKEPGRGNFGELIISIAKEIGMRVNLVYTFFDQGASESTKAFIQPLDTSLKEFKDLQDKYKHDPLIRIMPGIHSLEHTSSEAIIAAAELAETYDTKLHVILAERETEIENAQLQYGTSPLRALQKMGILSKRLVVINGTHLEDEEFGMLRELENPAIVCPTASLARGDDFPNTLGLIREEIPIAVASSTIGMSNVYAVPTEIQWLEFSQRSLQKTMNVLCSQTDINSLWELGSTNAASALDLNPALLMPGSPADFMLIRISDVGFRPHFNYNDNRFLNQLVYGWGNQVHMTHLMIQGKMVVKNGHLNYDLGESVQKTEQWSQAVLRSMEKSAGKTAEELPTETPR</sequence>
<dbReference type="RefSeq" id="WP_237383865.1">
    <property type="nucleotide sequence ID" value="NZ_CP071793.1"/>
</dbReference>
<dbReference type="PANTHER" id="PTHR43794:SF11">
    <property type="entry name" value="AMIDOHYDROLASE-RELATED DOMAIN-CONTAINING PROTEIN"/>
    <property type="match status" value="1"/>
</dbReference>
<proteinExistence type="predicted"/>